<evidence type="ECO:0000256" key="3">
    <source>
        <dbReference type="ARBA" id="ARBA00022737"/>
    </source>
</evidence>
<protein>
    <recommendedName>
        <fullName evidence="6">Glycolate oxidase iron-sulfur subunit</fullName>
        <ecNumber evidence="6">1.1.99.14</ecNumber>
    </recommendedName>
</protein>
<keyword evidence="2 6" id="KW-0479">Metal-binding</keyword>
<dbReference type="PIRSF" id="PIRSF000139">
    <property type="entry name" value="Glc_ox_4Fe-4S"/>
    <property type="match status" value="1"/>
</dbReference>
<evidence type="ECO:0000256" key="2">
    <source>
        <dbReference type="ARBA" id="ARBA00022723"/>
    </source>
</evidence>
<dbReference type="Gene3D" id="1.10.1060.10">
    <property type="entry name" value="Alpha-helical ferredoxin"/>
    <property type="match status" value="1"/>
</dbReference>
<dbReference type="InterPro" id="IPR004017">
    <property type="entry name" value="Cys_rich_dom"/>
</dbReference>
<name>A0A3G1L0I1_FORW1</name>
<dbReference type="RefSeq" id="WP_148137562.1">
    <property type="nucleotide sequence ID" value="NZ_CP017634.1"/>
</dbReference>
<dbReference type="InterPro" id="IPR012257">
    <property type="entry name" value="Glc_ox_4Fe-4S"/>
</dbReference>
<dbReference type="KEGG" id="fwa:DCMF_28390"/>
<dbReference type="Pfam" id="PF13183">
    <property type="entry name" value="Fer4_8"/>
    <property type="match status" value="1"/>
</dbReference>
<evidence type="ECO:0000313" key="9">
    <source>
        <dbReference type="Proteomes" id="UP000323521"/>
    </source>
</evidence>
<dbReference type="GO" id="GO:0019154">
    <property type="term" value="F:glycolate dehydrogenase activity"/>
    <property type="evidence" value="ECO:0007669"/>
    <property type="project" value="UniProtKB-EC"/>
</dbReference>
<organism evidence="8 9">
    <name type="scientific">Formimonas warabiya</name>
    <dbReference type="NCBI Taxonomy" id="1761012"/>
    <lineage>
        <taxon>Bacteria</taxon>
        <taxon>Bacillati</taxon>
        <taxon>Bacillota</taxon>
        <taxon>Clostridia</taxon>
        <taxon>Eubacteriales</taxon>
        <taxon>Peptococcaceae</taxon>
        <taxon>Candidatus Formimonas</taxon>
    </lineage>
</organism>
<dbReference type="SUPFAM" id="SSF46548">
    <property type="entry name" value="alpha-helical ferredoxin"/>
    <property type="match status" value="1"/>
</dbReference>
<dbReference type="PROSITE" id="PS00198">
    <property type="entry name" value="4FE4S_FER_1"/>
    <property type="match status" value="1"/>
</dbReference>
<accession>A0A3G1L0I1</accession>
<keyword evidence="6" id="KW-0813">Transport</keyword>
<dbReference type="PANTHER" id="PTHR32479">
    <property type="entry name" value="GLYCOLATE OXIDASE IRON-SULFUR SUBUNIT"/>
    <property type="match status" value="1"/>
</dbReference>
<comment type="catalytic activity">
    <reaction evidence="6">
        <text>(R)-lactate + A = pyruvate + AH2</text>
        <dbReference type="Rhea" id="RHEA:15089"/>
        <dbReference type="ChEBI" id="CHEBI:13193"/>
        <dbReference type="ChEBI" id="CHEBI:15361"/>
        <dbReference type="ChEBI" id="CHEBI:16004"/>
        <dbReference type="ChEBI" id="CHEBI:17499"/>
    </reaction>
</comment>
<dbReference type="EC" id="1.1.99.14" evidence="6"/>
<dbReference type="PROSITE" id="PS51379">
    <property type="entry name" value="4FE4S_FER_2"/>
    <property type="match status" value="1"/>
</dbReference>
<dbReference type="OrthoDB" id="9794954at2"/>
<dbReference type="GO" id="GO:0046872">
    <property type="term" value="F:metal ion binding"/>
    <property type="evidence" value="ECO:0007669"/>
    <property type="project" value="UniProtKB-UniRule"/>
</dbReference>
<dbReference type="InterPro" id="IPR009051">
    <property type="entry name" value="Helical_ferredxn"/>
</dbReference>
<reference evidence="8 9" key="1">
    <citation type="submission" date="2016-10" db="EMBL/GenBank/DDBJ databases">
        <title>Complete Genome Sequence of Peptococcaceae strain DCMF.</title>
        <authorList>
            <person name="Edwards R.J."/>
            <person name="Holland S.I."/>
            <person name="Deshpande N.P."/>
            <person name="Wong Y.K."/>
            <person name="Ertan H."/>
            <person name="Manefield M."/>
            <person name="Russell T.L."/>
            <person name="Lee M.J."/>
        </authorList>
    </citation>
    <scope>NUCLEOTIDE SEQUENCE [LARGE SCALE GENOMIC DNA]</scope>
    <source>
        <strain evidence="8 9">DCMF</strain>
    </source>
</reference>
<feature type="domain" description="4Fe-4S ferredoxin-type" evidence="7">
    <location>
        <begin position="5"/>
        <end position="34"/>
    </location>
</feature>
<evidence type="ECO:0000256" key="6">
    <source>
        <dbReference type="PIRNR" id="PIRNR000139"/>
    </source>
</evidence>
<keyword evidence="1 6" id="KW-0004">4Fe-4S</keyword>
<keyword evidence="4 6" id="KW-0408">Iron</keyword>
<dbReference type="GO" id="GO:0051539">
    <property type="term" value="F:4 iron, 4 sulfur cluster binding"/>
    <property type="evidence" value="ECO:0007669"/>
    <property type="project" value="UniProtKB-UniRule"/>
</dbReference>
<dbReference type="PANTHER" id="PTHR32479:SF20">
    <property type="entry name" value="GLYCOLATE OXIDASE IRON-SULFUR SUBUNIT"/>
    <property type="match status" value="1"/>
</dbReference>
<evidence type="ECO:0000256" key="5">
    <source>
        <dbReference type="ARBA" id="ARBA00023014"/>
    </source>
</evidence>
<evidence type="ECO:0000259" key="7">
    <source>
        <dbReference type="PROSITE" id="PS51379"/>
    </source>
</evidence>
<dbReference type="EMBL" id="CP017634">
    <property type="protein sequence ID" value="ATW28151.1"/>
    <property type="molecule type" value="Genomic_DNA"/>
</dbReference>
<keyword evidence="5 6" id="KW-0411">Iron-sulfur</keyword>
<gene>
    <name evidence="8" type="ORF">DCMF_28390</name>
</gene>
<dbReference type="InterPro" id="IPR017900">
    <property type="entry name" value="4Fe4S_Fe_S_CS"/>
</dbReference>
<proteinExistence type="predicted"/>
<dbReference type="InterPro" id="IPR017896">
    <property type="entry name" value="4Fe4S_Fe-S-bd"/>
</dbReference>
<dbReference type="Pfam" id="PF02754">
    <property type="entry name" value="CCG"/>
    <property type="match status" value="2"/>
</dbReference>
<comment type="cofactor">
    <cofactor evidence="6">
        <name>[4Fe-4S] cluster</name>
        <dbReference type="ChEBI" id="CHEBI:49883"/>
    </cofactor>
    <text evidence="6">Binds 2 [4Fe-4S] clusters.</text>
</comment>
<dbReference type="Proteomes" id="UP000323521">
    <property type="component" value="Chromosome"/>
</dbReference>
<evidence type="ECO:0000256" key="4">
    <source>
        <dbReference type="ARBA" id="ARBA00023004"/>
    </source>
</evidence>
<evidence type="ECO:0000256" key="1">
    <source>
        <dbReference type="ARBA" id="ARBA00022485"/>
    </source>
</evidence>
<keyword evidence="6" id="KW-0249">Electron transport</keyword>
<keyword evidence="9" id="KW-1185">Reference proteome</keyword>
<keyword evidence="3" id="KW-0677">Repeat</keyword>
<dbReference type="AlphaFoldDB" id="A0A3G1L0I1"/>
<comment type="function">
    <text evidence="6">Component of a complex that catalyzes the oxidation of glycolate to glyoxylate.</text>
</comment>
<evidence type="ECO:0000313" key="8">
    <source>
        <dbReference type="EMBL" id="ATW28151.1"/>
    </source>
</evidence>
<sequence>MKDLQWIHENASKCAKCGDCQSVCPIYRETKREGSVARGRLAMLRFAAAGELPFDEELKDGIYECLMCGSCAANCSSAVPVTDILYSAKEIFAARKTPLIQRVMFHHFLPYPRRLVLTNRLLKIYQNAGLRSLLRKSGLINMLGPLAKAEDFIPRISATFRDQQGSLESNPNHPKWKVGFFLGCATNLLKPAQAMAAVNILRKMACQVEIPETFCCGLPALTYGQSEIVRALAKKNIDIFLQNRYEYIVSDCVSCTSQLKDYAKLFERTDPYYEKALCLSTKVVDFAQLLSKMDHGKSLFYENQTVTYHVPCHMARGLKAGQEPVEVLKSIAGINFVPLPEEDACCGAAGSYLATHPELSLAVLERKMEHIRTTGASIVVTSCPECVMQLERGARLFHVPVKVKHLAEMVLEASR</sequence>
<comment type="catalytic activity">
    <reaction evidence="6">
        <text>glycolate + A = glyoxylate + AH2</text>
        <dbReference type="Rhea" id="RHEA:21264"/>
        <dbReference type="ChEBI" id="CHEBI:13193"/>
        <dbReference type="ChEBI" id="CHEBI:17499"/>
        <dbReference type="ChEBI" id="CHEBI:29805"/>
        <dbReference type="ChEBI" id="CHEBI:36655"/>
        <dbReference type="EC" id="1.1.99.14"/>
    </reaction>
</comment>